<keyword evidence="2" id="KW-1185">Reference proteome</keyword>
<comment type="caution">
    <text evidence="1">The sequence shown here is derived from an EMBL/GenBank/DDBJ whole genome shotgun (WGS) entry which is preliminary data.</text>
</comment>
<evidence type="ECO:0000313" key="2">
    <source>
        <dbReference type="Proteomes" id="UP000054937"/>
    </source>
</evidence>
<dbReference type="Proteomes" id="UP000054937">
    <property type="component" value="Unassembled WGS sequence"/>
</dbReference>
<sequence>MERTNIIIAQNGFRILGGEQEFEVFFLGLFFLEEGGCQTVYFEVVEVFQVVFGFLEKFLLVFGVWGVQELVQQVLRVFLACLGPVFYGEVLRLFVQNLFEGDQFVVVCLVVDNAVFTLENGFFFIGENEVNKF</sequence>
<gene>
    <name evidence="1" type="ORF">PPERSA_12845</name>
</gene>
<protein>
    <submittedName>
        <fullName evidence="1">Uncharacterized protein</fullName>
    </submittedName>
</protein>
<dbReference type="AlphaFoldDB" id="A0A0V0QUW9"/>
<proteinExistence type="predicted"/>
<name>A0A0V0QUW9_PSEPJ</name>
<accession>A0A0V0QUW9</accession>
<organism evidence="1 2">
    <name type="scientific">Pseudocohnilembus persalinus</name>
    <name type="common">Ciliate</name>
    <dbReference type="NCBI Taxonomy" id="266149"/>
    <lineage>
        <taxon>Eukaryota</taxon>
        <taxon>Sar</taxon>
        <taxon>Alveolata</taxon>
        <taxon>Ciliophora</taxon>
        <taxon>Intramacronucleata</taxon>
        <taxon>Oligohymenophorea</taxon>
        <taxon>Scuticociliatia</taxon>
        <taxon>Philasterida</taxon>
        <taxon>Pseudocohnilembidae</taxon>
        <taxon>Pseudocohnilembus</taxon>
    </lineage>
</organism>
<reference evidence="1 2" key="1">
    <citation type="journal article" date="2015" name="Sci. Rep.">
        <title>Genome of the facultative scuticociliatosis pathogen Pseudocohnilembus persalinus provides insight into its virulence through horizontal gene transfer.</title>
        <authorList>
            <person name="Xiong J."/>
            <person name="Wang G."/>
            <person name="Cheng J."/>
            <person name="Tian M."/>
            <person name="Pan X."/>
            <person name="Warren A."/>
            <person name="Jiang C."/>
            <person name="Yuan D."/>
            <person name="Miao W."/>
        </authorList>
    </citation>
    <scope>NUCLEOTIDE SEQUENCE [LARGE SCALE GENOMIC DNA]</scope>
    <source>
        <strain evidence="1">36N120E</strain>
    </source>
</reference>
<evidence type="ECO:0000313" key="1">
    <source>
        <dbReference type="EMBL" id="KRX06156.1"/>
    </source>
</evidence>
<dbReference type="EMBL" id="LDAU01000099">
    <property type="protein sequence ID" value="KRX06156.1"/>
    <property type="molecule type" value="Genomic_DNA"/>
</dbReference>
<dbReference type="InParanoid" id="A0A0V0QUW9"/>